<dbReference type="Proteomes" id="UP001295423">
    <property type="component" value="Unassembled WGS sequence"/>
</dbReference>
<dbReference type="AlphaFoldDB" id="A0AAD2FQH7"/>
<organism evidence="2 3">
    <name type="scientific">Cylindrotheca closterium</name>
    <dbReference type="NCBI Taxonomy" id="2856"/>
    <lineage>
        <taxon>Eukaryota</taxon>
        <taxon>Sar</taxon>
        <taxon>Stramenopiles</taxon>
        <taxon>Ochrophyta</taxon>
        <taxon>Bacillariophyta</taxon>
        <taxon>Bacillariophyceae</taxon>
        <taxon>Bacillariophycidae</taxon>
        <taxon>Bacillariales</taxon>
        <taxon>Bacillariaceae</taxon>
        <taxon>Cylindrotheca</taxon>
    </lineage>
</organism>
<comment type="caution">
    <text evidence="2">The sequence shown here is derived from an EMBL/GenBank/DDBJ whole genome shotgun (WGS) entry which is preliminary data.</text>
</comment>
<protein>
    <submittedName>
        <fullName evidence="2">Uncharacterized protein</fullName>
    </submittedName>
</protein>
<sequence length="188" mass="20881">MSQVNEVIDLLQPDDLTLLLSEDNDMASIIDFQGHSAAETSKRCSTIDIDTSTLVPVFGDDESISDTSIFSHFSFDPVDEEPFTKTSENAPPPTEKMISKLNSMMMRSALSRAIVSKTVYPDLKKNKTRKISFDYSSSSTKSSYHKASPRSASKHTRRTNDKISTDSVRLGSRQDSSIGGFLRASKKW</sequence>
<feature type="compositionally biased region" description="Low complexity" evidence="1">
    <location>
        <begin position="133"/>
        <end position="142"/>
    </location>
</feature>
<evidence type="ECO:0000313" key="2">
    <source>
        <dbReference type="EMBL" id="CAJ1949211.1"/>
    </source>
</evidence>
<dbReference type="EMBL" id="CAKOGP040001758">
    <property type="protein sequence ID" value="CAJ1949211.1"/>
    <property type="molecule type" value="Genomic_DNA"/>
</dbReference>
<reference evidence="2" key="1">
    <citation type="submission" date="2023-08" db="EMBL/GenBank/DDBJ databases">
        <authorList>
            <person name="Audoor S."/>
            <person name="Bilcke G."/>
        </authorList>
    </citation>
    <scope>NUCLEOTIDE SEQUENCE</scope>
</reference>
<evidence type="ECO:0000256" key="1">
    <source>
        <dbReference type="SAM" id="MobiDB-lite"/>
    </source>
</evidence>
<proteinExistence type="predicted"/>
<feature type="region of interest" description="Disordered" evidence="1">
    <location>
        <begin position="133"/>
        <end position="188"/>
    </location>
</feature>
<feature type="compositionally biased region" description="Basic residues" evidence="1">
    <location>
        <begin position="143"/>
        <end position="157"/>
    </location>
</feature>
<name>A0AAD2FQH7_9STRA</name>
<accession>A0AAD2FQH7</accession>
<keyword evidence="3" id="KW-1185">Reference proteome</keyword>
<gene>
    <name evidence="2" type="ORF">CYCCA115_LOCUS11981</name>
</gene>
<evidence type="ECO:0000313" key="3">
    <source>
        <dbReference type="Proteomes" id="UP001295423"/>
    </source>
</evidence>